<keyword evidence="8" id="KW-1185">Reference proteome</keyword>
<dbReference type="EMBL" id="CP001791">
    <property type="protein sequence ID" value="ADH99734.1"/>
    <property type="molecule type" value="Genomic_DNA"/>
</dbReference>
<sequence>MSDSLFTPITMKGVTFKNRIVMAPMCMYASYNEDGMVTPWHVTHYESRAAGQAGLICIEATSVTENGTISPQDLGIYDDGHVDGLKTLTDGIHRHGAKAAIQLAHAGRKAVYDGTIKAPSAIPFDDNARTPDELTTDEIKDLIRRFQQAAIRANQAGFDVIELHGAHGYLINQFLSPLSNKRTDQYGGTLENRFRLLKEITEAVQDVWDGPLFVRLSLNEYHPEGNQDNDFDFLATELKRLGVDLIDCSSGGVVRTPIDVYPGYQIPLAERLKAATGIRTGAVGLITTAETADEIIRNDRADLVFLGRELLRNPYWPLFAAETLKAEIEPPKPYRAGWL</sequence>
<organism evidence="7 8">
    <name type="scientific">Bacillus selenitireducens (strain ATCC 700615 / DSM 15326 / MLS10)</name>
    <dbReference type="NCBI Taxonomy" id="439292"/>
    <lineage>
        <taxon>Bacteria</taxon>
        <taxon>Bacillati</taxon>
        <taxon>Bacillota</taxon>
        <taxon>Bacilli</taxon>
        <taxon>Bacillales</taxon>
        <taxon>Bacillaceae</taxon>
        <taxon>Salisediminibacterium</taxon>
    </lineage>
</organism>
<dbReference type="Proteomes" id="UP000000271">
    <property type="component" value="Chromosome"/>
</dbReference>
<keyword evidence="4" id="KW-0521">NADP</keyword>
<keyword evidence="5" id="KW-0560">Oxidoreductase</keyword>
<dbReference type="OrthoDB" id="9772736at2"/>
<reference evidence="7" key="1">
    <citation type="submission" date="2009-10" db="EMBL/GenBank/DDBJ databases">
        <title>Complete sequence of Bacillus selenitireducens MLS10.</title>
        <authorList>
            <consortium name="US DOE Joint Genome Institute"/>
            <person name="Lucas S."/>
            <person name="Copeland A."/>
            <person name="Lapidus A."/>
            <person name="Glavina del Rio T."/>
            <person name="Dalin E."/>
            <person name="Tice H."/>
            <person name="Bruce D."/>
            <person name="Goodwin L."/>
            <person name="Pitluck S."/>
            <person name="Sims D."/>
            <person name="Brettin T."/>
            <person name="Detter J.C."/>
            <person name="Han C."/>
            <person name="Larimer F."/>
            <person name="Land M."/>
            <person name="Hauser L."/>
            <person name="Kyrpides N."/>
            <person name="Ovchinnikova G."/>
            <person name="Stolz J."/>
        </authorList>
    </citation>
    <scope>NUCLEOTIDE SEQUENCE [LARGE SCALE GENOMIC DNA]</scope>
    <source>
        <strain evidence="7">MLS10</strain>
    </source>
</reference>
<keyword evidence="2" id="KW-0285">Flavoprotein</keyword>
<dbReference type="InterPro" id="IPR001155">
    <property type="entry name" value="OxRdtase_FMN_N"/>
</dbReference>
<evidence type="ECO:0000259" key="6">
    <source>
        <dbReference type="Pfam" id="PF00724"/>
    </source>
</evidence>
<evidence type="ECO:0000256" key="2">
    <source>
        <dbReference type="ARBA" id="ARBA00022630"/>
    </source>
</evidence>
<evidence type="ECO:0000256" key="1">
    <source>
        <dbReference type="ARBA" id="ARBA00001917"/>
    </source>
</evidence>
<dbReference type="SUPFAM" id="SSF51395">
    <property type="entry name" value="FMN-linked oxidoreductases"/>
    <property type="match status" value="1"/>
</dbReference>
<accession>D6XVJ6</accession>
<dbReference type="GO" id="GO:0003959">
    <property type="term" value="F:NADPH dehydrogenase activity"/>
    <property type="evidence" value="ECO:0007669"/>
    <property type="project" value="InterPro"/>
</dbReference>
<dbReference type="RefSeq" id="WP_013173156.1">
    <property type="nucleotide sequence ID" value="NC_014219.1"/>
</dbReference>
<dbReference type="InterPro" id="IPR013785">
    <property type="entry name" value="Aldolase_TIM"/>
</dbReference>
<proteinExistence type="predicted"/>
<dbReference type="STRING" id="439292.Bsel_2230"/>
<evidence type="ECO:0000313" key="8">
    <source>
        <dbReference type="Proteomes" id="UP000000271"/>
    </source>
</evidence>
<gene>
    <name evidence="7" type="ordered locus">Bsel_2230</name>
</gene>
<evidence type="ECO:0000256" key="3">
    <source>
        <dbReference type="ARBA" id="ARBA00022643"/>
    </source>
</evidence>
<keyword evidence="3" id="KW-0288">FMN</keyword>
<dbReference type="Gene3D" id="3.20.20.70">
    <property type="entry name" value="Aldolase class I"/>
    <property type="match status" value="1"/>
</dbReference>
<dbReference type="PANTHER" id="PTHR43303:SF4">
    <property type="entry name" value="NADPH DEHYDROGENASE C23G7.10C-RELATED"/>
    <property type="match status" value="1"/>
</dbReference>
<protein>
    <submittedName>
        <fullName evidence="7">NADH:flavin oxidoreductase/NADH oxidase</fullName>
    </submittedName>
</protein>
<dbReference type="GO" id="GO:0050661">
    <property type="term" value="F:NADP binding"/>
    <property type="evidence" value="ECO:0007669"/>
    <property type="project" value="InterPro"/>
</dbReference>
<evidence type="ECO:0000313" key="7">
    <source>
        <dbReference type="EMBL" id="ADH99734.1"/>
    </source>
</evidence>
<dbReference type="CDD" id="cd02932">
    <property type="entry name" value="OYE_YqiM_FMN"/>
    <property type="match status" value="1"/>
</dbReference>
<evidence type="ECO:0000256" key="4">
    <source>
        <dbReference type="ARBA" id="ARBA00022857"/>
    </source>
</evidence>
<dbReference type="Pfam" id="PF00724">
    <property type="entry name" value="Oxidored_FMN"/>
    <property type="match status" value="1"/>
</dbReference>
<dbReference type="InterPro" id="IPR044152">
    <property type="entry name" value="YqjM-like"/>
</dbReference>
<dbReference type="GO" id="GO:0010181">
    <property type="term" value="F:FMN binding"/>
    <property type="evidence" value="ECO:0007669"/>
    <property type="project" value="InterPro"/>
</dbReference>
<dbReference type="NCBIfam" id="NF010047">
    <property type="entry name" value="PRK13523.1"/>
    <property type="match status" value="1"/>
</dbReference>
<comment type="cofactor">
    <cofactor evidence="1">
        <name>FMN</name>
        <dbReference type="ChEBI" id="CHEBI:58210"/>
    </cofactor>
</comment>
<dbReference type="PANTHER" id="PTHR43303">
    <property type="entry name" value="NADPH DEHYDROGENASE C23G7.10C-RELATED"/>
    <property type="match status" value="1"/>
</dbReference>
<evidence type="ECO:0000256" key="5">
    <source>
        <dbReference type="ARBA" id="ARBA00023002"/>
    </source>
</evidence>
<dbReference type="KEGG" id="bse:Bsel_2230"/>
<dbReference type="eggNOG" id="COG1902">
    <property type="taxonomic scope" value="Bacteria"/>
</dbReference>
<feature type="domain" description="NADH:flavin oxidoreductase/NADH oxidase N-terminal" evidence="6">
    <location>
        <begin position="4"/>
        <end position="324"/>
    </location>
</feature>
<dbReference type="AlphaFoldDB" id="D6XVJ6"/>
<dbReference type="HOGENOM" id="CLU_012153_2_1_9"/>
<name>D6XVJ6_BACIE</name>